<name>A0AAV3Z9A6_9GAST</name>
<dbReference type="AlphaFoldDB" id="A0AAV3Z9A6"/>
<protein>
    <submittedName>
        <fullName evidence="1">Uncharacterized protein</fullName>
    </submittedName>
</protein>
<evidence type="ECO:0000313" key="2">
    <source>
        <dbReference type="Proteomes" id="UP000735302"/>
    </source>
</evidence>
<dbReference type="Proteomes" id="UP000735302">
    <property type="component" value="Unassembled WGS sequence"/>
</dbReference>
<proteinExistence type="predicted"/>
<accession>A0AAV3Z9A6</accession>
<sequence>MCTYQKGAVADLVGQLATQSEVRGSNPSPGQANFPLLLCVHPALKGLLGLLRPGESKGGEESNGKLSHNACMPRTIRTYSWFPDAWTKRETQSTNFYLPRRKTLRKKEKNM</sequence>
<comment type="caution">
    <text evidence="1">The sequence shown here is derived from an EMBL/GenBank/DDBJ whole genome shotgun (WGS) entry which is preliminary data.</text>
</comment>
<reference evidence="1 2" key="1">
    <citation type="journal article" date="2021" name="Elife">
        <title>Chloroplast acquisition without the gene transfer in kleptoplastic sea slugs, Plakobranchus ocellatus.</title>
        <authorList>
            <person name="Maeda T."/>
            <person name="Takahashi S."/>
            <person name="Yoshida T."/>
            <person name="Shimamura S."/>
            <person name="Takaki Y."/>
            <person name="Nagai Y."/>
            <person name="Toyoda A."/>
            <person name="Suzuki Y."/>
            <person name="Arimoto A."/>
            <person name="Ishii H."/>
            <person name="Satoh N."/>
            <person name="Nishiyama T."/>
            <person name="Hasebe M."/>
            <person name="Maruyama T."/>
            <person name="Minagawa J."/>
            <person name="Obokata J."/>
            <person name="Shigenobu S."/>
        </authorList>
    </citation>
    <scope>NUCLEOTIDE SEQUENCE [LARGE SCALE GENOMIC DNA]</scope>
</reference>
<organism evidence="1 2">
    <name type="scientific">Plakobranchus ocellatus</name>
    <dbReference type="NCBI Taxonomy" id="259542"/>
    <lineage>
        <taxon>Eukaryota</taxon>
        <taxon>Metazoa</taxon>
        <taxon>Spiralia</taxon>
        <taxon>Lophotrochozoa</taxon>
        <taxon>Mollusca</taxon>
        <taxon>Gastropoda</taxon>
        <taxon>Heterobranchia</taxon>
        <taxon>Euthyneura</taxon>
        <taxon>Panpulmonata</taxon>
        <taxon>Sacoglossa</taxon>
        <taxon>Placobranchoidea</taxon>
        <taxon>Plakobranchidae</taxon>
        <taxon>Plakobranchus</taxon>
    </lineage>
</organism>
<evidence type="ECO:0000313" key="1">
    <source>
        <dbReference type="EMBL" id="GFN90518.1"/>
    </source>
</evidence>
<gene>
    <name evidence="1" type="ORF">PoB_001702400</name>
</gene>
<keyword evidence="2" id="KW-1185">Reference proteome</keyword>
<dbReference type="EMBL" id="BLXT01002055">
    <property type="protein sequence ID" value="GFN90518.1"/>
    <property type="molecule type" value="Genomic_DNA"/>
</dbReference>